<reference evidence="1" key="1">
    <citation type="journal article" date="2015" name="Nature">
        <title>Complex archaea that bridge the gap between prokaryotes and eukaryotes.</title>
        <authorList>
            <person name="Spang A."/>
            <person name="Saw J.H."/>
            <person name="Jorgensen S.L."/>
            <person name="Zaremba-Niedzwiedzka K."/>
            <person name="Martijn J."/>
            <person name="Lind A.E."/>
            <person name="van Eijk R."/>
            <person name="Schleper C."/>
            <person name="Guy L."/>
            <person name="Ettema T.J."/>
        </authorList>
    </citation>
    <scope>NUCLEOTIDE SEQUENCE</scope>
</reference>
<dbReference type="EMBL" id="LAZR01031467">
    <property type="protein sequence ID" value="KKL53671.1"/>
    <property type="molecule type" value="Genomic_DNA"/>
</dbReference>
<proteinExistence type="predicted"/>
<protein>
    <submittedName>
        <fullName evidence="1">Uncharacterized protein</fullName>
    </submittedName>
</protein>
<gene>
    <name evidence="1" type="ORF">LCGC14_2273120</name>
</gene>
<dbReference type="AlphaFoldDB" id="A0A0F9DIN0"/>
<comment type="caution">
    <text evidence="1">The sequence shown here is derived from an EMBL/GenBank/DDBJ whole genome shotgun (WGS) entry which is preliminary data.</text>
</comment>
<sequence>MPRPRKVSETKIKNAHKKAKSMRGMATLMGVTKATAYSYCYHYHLVPLKGKPGPERLFTDDEFTAAYVLCDTAGEMATELSVSTACINYHLRKNKLCAPGAQKEDDNTELFDSYRGLVGIGDLAKKHDVTRLTIRNRLKRHLIENLPEGFPSPNILSDVKLINEITRNDELFNDPDTLADITGLPSAQIVRYVNELWEFKKSEDDDE</sequence>
<organism evidence="1">
    <name type="scientific">marine sediment metagenome</name>
    <dbReference type="NCBI Taxonomy" id="412755"/>
    <lineage>
        <taxon>unclassified sequences</taxon>
        <taxon>metagenomes</taxon>
        <taxon>ecological metagenomes</taxon>
    </lineage>
</organism>
<name>A0A0F9DIN0_9ZZZZ</name>
<accession>A0A0F9DIN0</accession>
<evidence type="ECO:0000313" key="1">
    <source>
        <dbReference type="EMBL" id="KKL53671.1"/>
    </source>
</evidence>